<feature type="chain" id="PRO_5028803645" description="Porin" evidence="1">
    <location>
        <begin position="20"/>
        <end position="674"/>
    </location>
</feature>
<proteinExistence type="predicted"/>
<dbReference type="InterPro" id="IPR025631">
    <property type="entry name" value="Porin_10"/>
</dbReference>
<organism evidence="2 3">
    <name type="scientific">Lacibacter sediminis</name>
    <dbReference type="NCBI Taxonomy" id="2760713"/>
    <lineage>
        <taxon>Bacteria</taxon>
        <taxon>Pseudomonadati</taxon>
        <taxon>Bacteroidota</taxon>
        <taxon>Chitinophagia</taxon>
        <taxon>Chitinophagales</taxon>
        <taxon>Chitinophagaceae</taxon>
        <taxon>Lacibacter</taxon>
    </lineage>
</organism>
<reference evidence="3" key="1">
    <citation type="submission" date="2020-08" db="EMBL/GenBank/DDBJ databases">
        <title>Lacibacter sp. S13-6-6 genome sequencing.</title>
        <authorList>
            <person name="Jin L."/>
        </authorList>
    </citation>
    <scope>NUCLEOTIDE SEQUENCE [LARGE SCALE GENOMIC DNA]</scope>
    <source>
        <strain evidence="3">S13-6-6</strain>
    </source>
</reference>
<dbReference type="AlphaFoldDB" id="A0A7G5XDQ5"/>
<evidence type="ECO:0000256" key="1">
    <source>
        <dbReference type="SAM" id="SignalP"/>
    </source>
</evidence>
<evidence type="ECO:0000313" key="2">
    <source>
        <dbReference type="EMBL" id="QNA43608.1"/>
    </source>
</evidence>
<accession>A0A7G5XDQ5</accession>
<gene>
    <name evidence="2" type="ORF">H4075_16185</name>
</gene>
<evidence type="ECO:0008006" key="4">
    <source>
        <dbReference type="Google" id="ProtNLM"/>
    </source>
</evidence>
<keyword evidence="1" id="KW-0732">Signal</keyword>
<dbReference type="KEGG" id="lacs:H4075_16185"/>
<evidence type="ECO:0000313" key="3">
    <source>
        <dbReference type="Proteomes" id="UP000515344"/>
    </source>
</evidence>
<protein>
    <recommendedName>
        <fullName evidence="4">Porin</fullName>
    </recommendedName>
</protein>
<dbReference type="Proteomes" id="UP000515344">
    <property type="component" value="Chromosome"/>
</dbReference>
<feature type="signal peptide" evidence="1">
    <location>
        <begin position="1"/>
        <end position="19"/>
    </location>
</feature>
<keyword evidence="3" id="KW-1185">Reference proteome</keyword>
<sequence>MTRLLLLLFLFISSYAVQAQNPLQRLPGAGLLGGNRIGGGGGGGGGPFKDSLLHRTGLEDSITVAFRYLDTARFYFLDSTVNDFSKKWHLPWTHIFLGNTGSASRSLLFSPNMKPGWDHGFHAYDAYIPKIEETKFYNTTRPYTQLDYILGAKVEQNIGVLHTQNIRYNWNFAFNFKLINAPGIFRNTKNNHTNLNFNTWYTTPNRRYTVYFIAANNKIGATENGGIKSTKFLDSLPFFAERFSIPTNIGGAEAIQNSLLSNTITTGNRYTVTNFLIRHHYDIGKKDSLVVNDTTTVYLYYPRFRFQHTVQLNRYKFEFADSKVDTAGYNLLYGLSNLPSTFGIKDYWQTFTNEAAIYSFPDIKNQQQFIKAAAGYQQLDADFGTAEPSFSNLFLNGEYRNKTKNKKWDMELAGTLYIGGFNAGDYNVHASLKRLIGQKLGYLTLGFDNVNRKPSFIHDDLSNFKKLNLGNTSFGNENITVASAMYELPQQKLKLGAKYFLAANYIYFKNYSQADQEATLFNVLQLQLEKQFRIGRHWNWYIEAYAQQSTAGAPVNLPLLFTRNRFAFEGKFFKTLNLSTGVELRYHTPYKADGFSPILGQFFLQNDTTINNLPDIAAYLQFRIRSLSVFLRAENLNTFQIGASNGFLNNNLAGPLNPTPGFFVRFGVYWGFVN</sequence>
<dbReference type="EMBL" id="CP060007">
    <property type="protein sequence ID" value="QNA43608.1"/>
    <property type="molecule type" value="Genomic_DNA"/>
</dbReference>
<dbReference type="RefSeq" id="WP_182801870.1">
    <property type="nucleotide sequence ID" value="NZ_CP060007.1"/>
</dbReference>
<dbReference type="Pfam" id="PF14121">
    <property type="entry name" value="Porin_10"/>
    <property type="match status" value="1"/>
</dbReference>
<name>A0A7G5XDQ5_9BACT</name>